<accession>A0A6J4JJZ6</accession>
<proteinExistence type="predicted"/>
<evidence type="ECO:0000256" key="1">
    <source>
        <dbReference type="SAM" id="MobiDB-lite"/>
    </source>
</evidence>
<feature type="compositionally biased region" description="Basic and acidic residues" evidence="1">
    <location>
        <begin position="26"/>
        <end position="42"/>
    </location>
</feature>
<organism evidence="2">
    <name type="scientific">uncultured Mycobacteriales bacterium</name>
    <dbReference type="NCBI Taxonomy" id="581187"/>
    <lineage>
        <taxon>Bacteria</taxon>
        <taxon>Bacillati</taxon>
        <taxon>Actinomycetota</taxon>
        <taxon>Actinomycetes</taxon>
        <taxon>Mycobacteriales</taxon>
        <taxon>environmental samples</taxon>
    </lineage>
</organism>
<evidence type="ECO:0000313" key="2">
    <source>
        <dbReference type="EMBL" id="CAA9279505.1"/>
    </source>
</evidence>
<feature type="compositionally biased region" description="Basic residues" evidence="1">
    <location>
        <begin position="356"/>
        <end position="366"/>
    </location>
</feature>
<name>A0A6J4JJZ6_9ACTN</name>
<sequence length="366" mass="38959">ERAPDRDDAGRRPDALLLRRRAGHRAGREGPARPAGDHDRLGDPLGPAAGPVGGHRLAPAGPHVPAAGERVPARPVPGRAAHRDPGRRLRGRRLREPVPVAVDRGRARPGPRRDRRRRRAVHPAARRGPVRGGLLHQRPLGRVLLAVAGPGRDGARRLDRPDPRAERAARRGAGVRLREPRRGDRRHPLPPARADLRLPVRAAADAPAARLDPPAPGAHRRVPALHAAGRRAPGRDPHRRRDRPVHRAGPARRPLAVRGARLPAAAHPRPALADRGGAGRPGPGLPRPAQAVRRAVPDADAVHRGVDAGAGPGRPGAGPPARPGLLGPARRREAEVPGRQRVRGRGLGQRHQPGAGRRRATGRAGL</sequence>
<dbReference type="AlphaFoldDB" id="A0A6J4JJZ6"/>
<gene>
    <name evidence="2" type="ORF">AVDCRST_MAG41-3410</name>
</gene>
<feature type="compositionally biased region" description="Basic residues" evidence="1">
    <location>
        <begin position="237"/>
        <end position="250"/>
    </location>
</feature>
<feature type="region of interest" description="Disordered" evidence="1">
    <location>
        <begin position="152"/>
        <end position="366"/>
    </location>
</feature>
<keyword evidence="2" id="KW-0808">Transferase</keyword>
<feature type="compositionally biased region" description="Basic and acidic residues" evidence="1">
    <location>
        <begin position="295"/>
        <end position="306"/>
    </location>
</feature>
<feature type="compositionally biased region" description="Low complexity" evidence="1">
    <location>
        <begin position="197"/>
        <end position="212"/>
    </location>
</feature>
<feature type="non-terminal residue" evidence="2">
    <location>
        <position position="1"/>
    </location>
</feature>
<dbReference type="GO" id="GO:0017103">
    <property type="term" value="F:UTP:galactose-1-phosphate uridylyltransferase activity"/>
    <property type="evidence" value="ECO:0007669"/>
    <property type="project" value="UniProtKB-EC"/>
</dbReference>
<feature type="compositionally biased region" description="Basic residues" evidence="1">
    <location>
        <begin position="107"/>
        <end position="129"/>
    </location>
</feature>
<dbReference type="EMBL" id="CADCTP010000314">
    <property type="protein sequence ID" value="CAA9279505.1"/>
    <property type="molecule type" value="Genomic_DNA"/>
</dbReference>
<dbReference type="EC" id="2.7.7.10" evidence="2"/>
<protein>
    <submittedName>
        <fullName evidence="2">Galactose-1-phosphate uridylyltransferase</fullName>
        <ecNumber evidence="2">2.7.7.10</ecNumber>
    </submittedName>
</protein>
<feature type="compositionally biased region" description="Basic and acidic residues" evidence="1">
    <location>
        <begin position="153"/>
        <end position="169"/>
    </location>
</feature>
<feature type="compositionally biased region" description="Low complexity" evidence="1">
    <location>
        <begin position="260"/>
        <end position="275"/>
    </location>
</feature>
<feature type="non-terminal residue" evidence="2">
    <location>
        <position position="366"/>
    </location>
</feature>
<feature type="compositionally biased region" description="Basic and acidic residues" evidence="1">
    <location>
        <begin position="1"/>
        <end position="14"/>
    </location>
</feature>
<feature type="region of interest" description="Disordered" evidence="1">
    <location>
        <begin position="1"/>
        <end position="134"/>
    </location>
</feature>
<reference evidence="2" key="1">
    <citation type="submission" date="2020-02" db="EMBL/GenBank/DDBJ databases">
        <authorList>
            <person name="Meier V. D."/>
        </authorList>
    </citation>
    <scope>NUCLEOTIDE SEQUENCE</scope>
    <source>
        <strain evidence="2">AVDCRST_MAG41</strain>
    </source>
</reference>
<keyword evidence="2" id="KW-0548">Nucleotidyltransferase</keyword>